<evidence type="ECO:0000256" key="1">
    <source>
        <dbReference type="SAM" id="SignalP"/>
    </source>
</evidence>
<name>A0A849KZU8_9RHOB</name>
<accession>A0A849KZU8</accession>
<feature type="chain" id="PRO_5033067799" description="Thiol:disulfide interchange protein DsbD N-terminal domain-containing protein" evidence="1">
    <location>
        <begin position="17"/>
        <end position="271"/>
    </location>
</feature>
<comment type="caution">
    <text evidence="3">The sequence shown here is derived from an EMBL/GenBank/DDBJ whole genome shotgun (WGS) entry which is preliminary data.</text>
</comment>
<protein>
    <recommendedName>
        <fullName evidence="2">Thiol:disulfide interchange protein DsbD N-terminal domain-containing protein</fullName>
    </recommendedName>
</protein>
<dbReference type="AlphaFoldDB" id="A0A849KZU8"/>
<keyword evidence="1" id="KW-0732">Signal</keyword>
<dbReference type="InterPro" id="IPR028250">
    <property type="entry name" value="DsbDN"/>
</dbReference>
<reference evidence="3 4" key="1">
    <citation type="submission" date="2020-05" db="EMBL/GenBank/DDBJ databases">
        <title>Gimesia benthica sp. nov., a novel planctomycete isolated from a deep-sea water sample of the Northwest Indian Ocean.</title>
        <authorList>
            <person name="Wang J."/>
            <person name="Ruan C."/>
            <person name="Song L."/>
            <person name="Zhu Y."/>
            <person name="Li A."/>
            <person name="Zheng X."/>
            <person name="Wang L."/>
            <person name="Lu Z."/>
            <person name="Huang Y."/>
            <person name="Du W."/>
            <person name="Zhou Y."/>
            <person name="Huang L."/>
            <person name="Dai X."/>
        </authorList>
    </citation>
    <scope>NUCLEOTIDE SEQUENCE [LARGE SCALE GENOMIC DNA]</scope>
    <source>
        <strain evidence="3 4">YYQ-30</strain>
    </source>
</reference>
<dbReference type="Pfam" id="PF11412">
    <property type="entry name" value="DsbD_N"/>
    <property type="match status" value="1"/>
</dbReference>
<evidence type="ECO:0000259" key="2">
    <source>
        <dbReference type="Pfam" id="PF11412"/>
    </source>
</evidence>
<sequence>MVARFLSLSVALVALAVPGHPARAQQDVSAVDLMPGWELENGNRMAGLRIVLAPGWKTYWRAPQGNGIPPVFDWSRSDNVARAVVHWPRPEIFESFGATSIGYSNEVILPIEITPERPDAQLELNLSMFYGVCSDVCIPAETVEALDIQPGEQQGAGAIRAALGTTALGAAEAGITGHRCTIHPAGDDFALTAAMDWPGRSWTPEMVVIESGSEDVWIDPEQVSGAADTLEVAAGLAYFGEGPFALDRGALRMTLFGPGRAVELAGCPTAP</sequence>
<organism evidence="3 4">
    <name type="scientific">Halovulum dunhuangense</name>
    <dbReference type="NCBI Taxonomy" id="1505036"/>
    <lineage>
        <taxon>Bacteria</taxon>
        <taxon>Pseudomonadati</taxon>
        <taxon>Pseudomonadota</taxon>
        <taxon>Alphaproteobacteria</taxon>
        <taxon>Rhodobacterales</taxon>
        <taxon>Paracoccaceae</taxon>
        <taxon>Halovulum</taxon>
    </lineage>
</organism>
<keyword evidence="4" id="KW-1185">Reference proteome</keyword>
<dbReference type="EMBL" id="JABFBC010000001">
    <property type="protein sequence ID" value="NNU79684.1"/>
    <property type="molecule type" value="Genomic_DNA"/>
</dbReference>
<dbReference type="RefSeq" id="WP_171322853.1">
    <property type="nucleotide sequence ID" value="NZ_JABFBC010000001.1"/>
</dbReference>
<evidence type="ECO:0000313" key="3">
    <source>
        <dbReference type="EMBL" id="NNU79684.1"/>
    </source>
</evidence>
<dbReference type="Proteomes" id="UP000572377">
    <property type="component" value="Unassembled WGS sequence"/>
</dbReference>
<proteinExistence type="predicted"/>
<feature type="domain" description="Thiol:disulfide interchange protein DsbD N-terminal" evidence="2">
    <location>
        <begin position="40"/>
        <end position="143"/>
    </location>
</feature>
<evidence type="ECO:0000313" key="4">
    <source>
        <dbReference type="Proteomes" id="UP000572377"/>
    </source>
</evidence>
<feature type="signal peptide" evidence="1">
    <location>
        <begin position="1"/>
        <end position="16"/>
    </location>
</feature>
<gene>
    <name evidence="3" type="ORF">HMH01_04440</name>
</gene>